<accession>A0A9D9I724</accession>
<sequence>MIDLTGQRFGRLTVIAPAEDCDKEHFYPWKVRCDCGTVFTVSRYNLASGNTRSCGCLRREMLKNRRNRKRHE</sequence>
<dbReference type="Proteomes" id="UP000823660">
    <property type="component" value="Unassembled WGS sequence"/>
</dbReference>
<gene>
    <name evidence="1" type="ORF">IAB99_05400</name>
</gene>
<comment type="caution">
    <text evidence="1">The sequence shown here is derived from an EMBL/GenBank/DDBJ whole genome shotgun (WGS) entry which is preliminary data.</text>
</comment>
<organism evidence="1 2">
    <name type="scientific">Candidatus Cryptobacteroides faecipullorum</name>
    <dbReference type="NCBI Taxonomy" id="2840764"/>
    <lineage>
        <taxon>Bacteria</taxon>
        <taxon>Pseudomonadati</taxon>
        <taxon>Bacteroidota</taxon>
        <taxon>Bacteroidia</taxon>
        <taxon>Bacteroidales</taxon>
        <taxon>Candidatus Cryptobacteroides</taxon>
    </lineage>
</organism>
<protein>
    <submittedName>
        <fullName evidence="1">Uncharacterized protein</fullName>
    </submittedName>
</protein>
<reference evidence="1" key="2">
    <citation type="journal article" date="2021" name="PeerJ">
        <title>Extensive microbial diversity within the chicken gut microbiome revealed by metagenomics and culture.</title>
        <authorList>
            <person name="Gilroy R."/>
            <person name="Ravi A."/>
            <person name="Getino M."/>
            <person name="Pursley I."/>
            <person name="Horton D.L."/>
            <person name="Alikhan N.F."/>
            <person name="Baker D."/>
            <person name="Gharbi K."/>
            <person name="Hall N."/>
            <person name="Watson M."/>
            <person name="Adriaenssens E.M."/>
            <person name="Foster-Nyarko E."/>
            <person name="Jarju S."/>
            <person name="Secka A."/>
            <person name="Antonio M."/>
            <person name="Oren A."/>
            <person name="Chaudhuri R.R."/>
            <person name="La Ragione R."/>
            <person name="Hildebrand F."/>
            <person name="Pallen M.J."/>
        </authorList>
    </citation>
    <scope>NUCLEOTIDE SEQUENCE</scope>
    <source>
        <strain evidence="1">B1-15692</strain>
    </source>
</reference>
<evidence type="ECO:0000313" key="1">
    <source>
        <dbReference type="EMBL" id="MBO8467183.1"/>
    </source>
</evidence>
<reference evidence="1" key="1">
    <citation type="submission" date="2020-10" db="EMBL/GenBank/DDBJ databases">
        <authorList>
            <person name="Gilroy R."/>
        </authorList>
    </citation>
    <scope>NUCLEOTIDE SEQUENCE</scope>
    <source>
        <strain evidence="1">B1-15692</strain>
    </source>
</reference>
<proteinExistence type="predicted"/>
<dbReference type="EMBL" id="JADIMH010000031">
    <property type="protein sequence ID" value="MBO8467183.1"/>
    <property type="molecule type" value="Genomic_DNA"/>
</dbReference>
<dbReference type="AlphaFoldDB" id="A0A9D9I724"/>
<evidence type="ECO:0000313" key="2">
    <source>
        <dbReference type="Proteomes" id="UP000823660"/>
    </source>
</evidence>
<name>A0A9D9I724_9BACT</name>